<evidence type="ECO:0000313" key="3">
    <source>
        <dbReference type="Proteomes" id="UP000276133"/>
    </source>
</evidence>
<dbReference type="Proteomes" id="UP000276133">
    <property type="component" value="Unassembled WGS sequence"/>
</dbReference>
<dbReference type="PROSITE" id="PS00018">
    <property type="entry name" value="EF_HAND_1"/>
    <property type="match status" value="1"/>
</dbReference>
<dbReference type="OrthoDB" id="10161766at2759"/>
<evidence type="ECO:0000313" key="2">
    <source>
        <dbReference type="EMBL" id="RNA39555.1"/>
    </source>
</evidence>
<evidence type="ECO:0000256" key="1">
    <source>
        <dbReference type="ARBA" id="ARBA00022837"/>
    </source>
</evidence>
<organism evidence="2 3">
    <name type="scientific">Brachionus plicatilis</name>
    <name type="common">Marine rotifer</name>
    <name type="synonym">Brachionus muelleri</name>
    <dbReference type="NCBI Taxonomy" id="10195"/>
    <lineage>
        <taxon>Eukaryota</taxon>
        <taxon>Metazoa</taxon>
        <taxon>Spiralia</taxon>
        <taxon>Gnathifera</taxon>
        <taxon>Rotifera</taxon>
        <taxon>Eurotatoria</taxon>
        <taxon>Monogononta</taxon>
        <taxon>Pseudotrocha</taxon>
        <taxon>Ploima</taxon>
        <taxon>Brachionidae</taxon>
        <taxon>Brachionus</taxon>
    </lineage>
</organism>
<evidence type="ECO:0008006" key="4">
    <source>
        <dbReference type="Google" id="ProtNLM"/>
    </source>
</evidence>
<dbReference type="InterPro" id="IPR018247">
    <property type="entry name" value="EF_Hand_1_Ca_BS"/>
</dbReference>
<sequence>MSYNKFRFISGIDNSISFDEYLEYTRLQYPHLDPETIFQIAREKFVLIDRNGDNTINYREFVDSEFRENHYPLFNSNFGYGYGPFFPYNGFYHHYNPINFSFNQRSFNHF</sequence>
<protein>
    <recommendedName>
        <fullName evidence="4">EF-hand domain-containing protein</fullName>
    </recommendedName>
</protein>
<dbReference type="SUPFAM" id="SSF47473">
    <property type="entry name" value="EF-hand"/>
    <property type="match status" value="1"/>
</dbReference>
<dbReference type="EMBL" id="REGN01000739">
    <property type="protein sequence ID" value="RNA39555.1"/>
    <property type="molecule type" value="Genomic_DNA"/>
</dbReference>
<gene>
    <name evidence="2" type="ORF">BpHYR1_012630</name>
</gene>
<accession>A0A3M7SV44</accession>
<proteinExistence type="predicted"/>
<reference evidence="2 3" key="1">
    <citation type="journal article" date="2018" name="Sci. Rep.">
        <title>Genomic signatures of local adaptation to the degree of environmental predictability in rotifers.</title>
        <authorList>
            <person name="Franch-Gras L."/>
            <person name="Hahn C."/>
            <person name="Garcia-Roger E.M."/>
            <person name="Carmona M.J."/>
            <person name="Serra M."/>
            <person name="Gomez A."/>
        </authorList>
    </citation>
    <scope>NUCLEOTIDE SEQUENCE [LARGE SCALE GENOMIC DNA]</scope>
    <source>
        <strain evidence="2">HYR1</strain>
    </source>
</reference>
<keyword evidence="1" id="KW-0106">Calcium</keyword>
<dbReference type="Gene3D" id="1.10.238.10">
    <property type="entry name" value="EF-hand"/>
    <property type="match status" value="1"/>
</dbReference>
<comment type="caution">
    <text evidence="2">The sequence shown here is derived from an EMBL/GenBank/DDBJ whole genome shotgun (WGS) entry which is preliminary data.</text>
</comment>
<name>A0A3M7SV44_BRAPC</name>
<dbReference type="AlphaFoldDB" id="A0A3M7SV44"/>
<dbReference type="InterPro" id="IPR011992">
    <property type="entry name" value="EF-hand-dom_pair"/>
</dbReference>
<keyword evidence="3" id="KW-1185">Reference proteome</keyword>